<dbReference type="EMBL" id="KV417480">
    <property type="protein sequence ID" value="KZP34691.1"/>
    <property type="molecule type" value="Genomic_DNA"/>
</dbReference>
<gene>
    <name evidence="1" type="ORF">FIBSPDRAFT_846811</name>
</gene>
<name>A0A166XE55_9AGAM</name>
<dbReference type="Proteomes" id="UP000076532">
    <property type="component" value="Unassembled WGS sequence"/>
</dbReference>
<evidence type="ECO:0000313" key="2">
    <source>
        <dbReference type="Proteomes" id="UP000076532"/>
    </source>
</evidence>
<organism evidence="1 2">
    <name type="scientific">Athelia psychrophila</name>
    <dbReference type="NCBI Taxonomy" id="1759441"/>
    <lineage>
        <taxon>Eukaryota</taxon>
        <taxon>Fungi</taxon>
        <taxon>Dikarya</taxon>
        <taxon>Basidiomycota</taxon>
        <taxon>Agaricomycotina</taxon>
        <taxon>Agaricomycetes</taxon>
        <taxon>Agaricomycetidae</taxon>
        <taxon>Atheliales</taxon>
        <taxon>Atheliaceae</taxon>
        <taxon>Athelia</taxon>
    </lineage>
</organism>
<evidence type="ECO:0000313" key="1">
    <source>
        <dbReference type="EMBL" id="KZP34691.1"/>
    </source>
</evidence>
<protein>
    <submittedName>
        <fullName evidence="1">Uncharacterized protein</fullName>
    </submittedName>
</protein>
<dbReference type="OrthoDB" id="2840428at2759"/>
<accession>A0A166XE55</accession>
<proteinExistence type="predicted"/>
<dbReference type="AlphaFoldDB" id="A0A166XE55"/>
<sequence>MCNLATEGTKHGCGHYVITKKTHKFDCGNRFCTLSVKHDPNCDECQCDKFMGPDRSETVTATTPDYCIACQYWYKGPGSVPRR</sequence>
<keyword evidence="2" id="KW-1185">Reference proteome</keyword>
<reference evidence="1 2" key="1">
    <citation type="journal article" date="2016" name="Mol. Biol. Evol.">
        <title>Comparative Genomics of Early-Diverging Mushroom-Forming Fungi Provides Insights into the Origins of Lignocellulose Decay Capabilities.</title>
        <authorList>
            <person name="Nagy L.G."/>
            <person name="Riley R."/>
            <person name="Tritt A."/>
            <person name="Adam C."/>
            <person name="Daum C."/>
            <person name="Floudas D."/>
            <person name="Sun H."/>
            <person name="Yadav J.S."/>
            <person name="Pangilinan J."/>
            <person name="Larsson K.H."/>
            <person name="Matsuura K."/>
            <person name="Barry K."/>
            <person name="Labutti K."/>
            <person name="Kuo R."/>
            <person name="Ohm R.A."/>
            <person name="Bhattacharya S.S."/>
            <person name="Shirouzu T."/>
            <person name="Yoshinaga Y."/>
            <person name="Martin F.M."/>
            <person name="Grigoriev I.V."/>
            <person name="Hibbett D.S."/>
        </authorList>
    </citation>
    <scope>NUCLEOTIDE SEQUENCE [LARGE SCALE GENOMIC DNA]</scope>
    <source>
        <strain evidence="1 2">CBS 109695</strain>
    </source>
</reference>